<evidence type="ECO:0000313" key="8">
    <source>
        <dbReference type="Proteomes" id="UP000235786"/>
    </source>
</evidence>
<protein>
    <recommendedName>
        <fullName evidence="1">catechol O-methyltransferase</fullName>
        <ecNumber evidence="1">2.1.1.6</ecNumber>
    </recommendedName>
</protein>
<evidence type="ECO:0000256" key="1">
    <source>
        <dbReference type="ARBA" id="ARBA00012880"/>
    </source>
</evidence>
<organism evidence="7 8">
    <name type="scientific">Hyaloscypha variabilis (strain UAMH 11265 / GT02V1 / F)</name>
    <name type="common">Meliniomyces variabilis</name>
    <dbReference type="NCBI Taxonomy" id="1149755"/>
    <lineage>
        <taxon>Eukaryota</taxon>
        <taxon>Fungi</taxon>
        <taxon>Dikarya</taxon>
        <taxon>Ascomycota</taxon>
        <taxon>Pezizomycotina</taxon>
        <taxon>Leotiomycetes</taxon>
        <taxon>Helotiales</taxon>
        <taxon>Hyaloscyphaceae</taxon>
        <taxon>Hyaloscypha</taxon>
        <taxon>Hyaloscypha variabilis</taxon>
    </lineage>
</organism>
<gene>
    <name evidence="7" type="ORF">L207DRAFT_509193</name>
</gene>
<keyword evidence="8" id="KW-1185">Reference proteome</keyword>
<dbReference type="OrthoDB" id="186626at2759"/>
<dbReference type="AlphaFoldDB" id="A0A2J6S145"/>
<dbReference type="InterPro" id="IPR002935">
    <property type="entry name" value="SAM_O-MeTrfase"/>
</dbReference>
<dbReference type="Proteomes" id="UP000235786">
    <property type="component" value="Unassembled WGS sequence"/>
</dbReference>
<evidence type="ECO:0000256" key="5">
    <source>
        <dbReference type="ARBA" id="ARBA00022939"/>
    </source>
</evidence>
<dbReference type="GO" id="GO:0008171">
    <property type="term" value="F:O-methyltransferase activity"/>
    <property type="evidence" value="ECO:0007669"/>
    <property type="project" value="InterPro"/>
</dbReference>
<evidence type="ECO:0000256" key="3">
    <source>
        <dbReference type="ARBA" id="ARBA00022679"/>
    </source>
</evidence>
<dbReference type="Pfam" id="PF01596">
    <property type="entry name" value="Methyltransf_3"/>
    <property type="match status" value="1"/>
</dbReference>
<dbReference type="PROSITE" id="PS51682">
    <property type="entry name" value="SAM_OMT_I"/>
    <property type="match status" value="1"/>
</dbReference>
<dbReference type="EC" id="2.1.1.6" evidence="1"/>
<evidence type="ECO:0000313" key="7">
    <source>
        <dbReference type="EMBL" id="PMD44447.1"/>
    </source>
</evidence>
<dbReference type="GO" id="GO:0006584">
    <property type="term" value="P:catecholamine metabolic process"/>
    <property type="evidence" value="ECO:0007669"/>
    <property type="project" value="UniProtKB-KW"/>
</dbReference>
<dbReference type="GO" id="GO:0032259">
    <property type="term" value="P:methylation"/>
    <property type="evidence" value="ECO:0007669"/>
    <property type="project" value="UniProtKB-KW"/>
</dbReference>
<dbReference type="CDD" id="cd02440">
    <property type="entry name" value="AdoMet_MTases"/>
    <property type="match status" value="1"/>
</dbReference>
<dbReference type="EMBL" id="KZ613941">
    <property type="protein sequence ID" value="PMD44447.1"/>
    <property type="molecule type" value="Genomic_DNA"/>
</dbReference>
<evidence type="ECO:0000256" key="4">
    <source>
        <dbReference type="ARBA" id="ARBA00022691"/>
    </source>
</evidence>
<comment type="similarity">
    <text evidence="6">Belongs to the class I-like SAM-binding methyltransferase superfamily. Cation-dependent O-methyltransferase family.</text>
</comment>
<keyword evidence="5" id="KW-0128">Catecholamine metabolism</keyword>
<keyword evidence="4" id="KW-0949">S-adenosyl-L-methionine</keyword>
<dbReference type="Gene3D" id="3.40.50.150">
    <property type="entry name" value="Vaccinia Virus protein VP39"/>
    <property type="match status" value="1"/>
</dbReference>
<dbReference type="PANTHER" id="PTHR43836:SF2">
    <property type="entry name" value="CATECHOL O-METHYLTRANSFERASE 1-RELATED"/>
    <property type="match status" value="1"/>
</dbReference>
<dbReference type="InterPro" id="IPR029063">
    <property type="entry name" value="SAM-dependent_MTases_sf"/>
</dbReference>
<dbReference type="STRING" id="1149755.A0A2J6S145"/>
<dbReference type="PANTHER" id="PTHR43836">
    <property type="entry name" value="CATECHOL O-METHYLTRANSFERASE 1-RELATED"/>
    <property type="match status" value="1"/>
</dbReference>
<dbReference type="SUPFAM" id="SSF53335">
    <property type="entry name" value="S-adenosyl-L-methionine-dependent methyltransferases"/>
    <property type="match status" value="1"/>
</dbReference>
<evidence type="ECO:0000256" key="2">
    <source>
        <dbReference type="ARBA" id="ARBA00022603"/>
    </source>
</evidence>
<keyword evidence="3 7" id="KW-0808">Transferase</keyword>
<reference evidence="7 8" key="1">
    <citation type="submission" date="2016-04" db="EMBL/GenBank/DDBJ databases">
        <title>A degradative enzymes factory behind the ericoid mycorrhizal symbiosis.</title>
        <authorList>
            <consortium name="DOE Joint Genome Institute"/>
            <person name="Martino E."/>
            <person name="Morin E."/>
            <person name="Grelet G."/>
            <person name="Kuo A."/>
            <person name="Kohler A."/>
            <person name="Daghino S."/>
            <person name="Barry K."/>
            <person name="Choi C."/>
            <person name="Cichocki N."/>
            <person name="Clum A."/>
            <person name="Copeland A."/>
            <person name="Hainaut M."/>
            <person name="Haridas S."/>
            <person name="Labutti K."/>
            <person name="Lindquist E."/>
            <person name="Lipzen A."/>
            <person name="Khouja H.-R."/>
            <person name="Murat C."/>
            <person name="Ohm R."/>
            <person name="Olson A."/>
            <person name="Spatafora J."/>
            <person name="Veneault-Fourrey C."/>
            <person name="Henrissat B."/>
            <person name="Grigoriev I."/>
            <person name="Martin F."/>
            <person name="Perotto S."/>
        </authorList>
    </citation>
    <scope>NUCLEOTIDE SEQUENCE [LARGE SCALE GENOMIC DNA]</scope>
    <source>
        <strain evidence="7 8">F</strain>
    </source>
</reference>
<keyword evidence="2 7" id="KW-0489">Methyltransferase</keyword>
<sequence>MEHDPETAALIKKYPSLRKPIETGIESHDGREEALLQFILAHPDIENIKGNPTKLLQAIDEFSATHDFLISIGPHKSNILSGLIAKEKPSVVVELGGYLGYSAILFADTMRRSNPSDLSKFQVWSLEMSPEFAAIAEKLIGIAGLSDLVTVVVGPAEESLRKLKEEGKLTSIDMLFLDHAEELYVSDFKVCEGLGLLKKGAVIMADNVVKPGAPEYRNVVRTHSGLKSDGVRGLIQPGDLEDELEISYVTK</sequence>
<accession>A0A2J6S145</accession>
<proteinExistence type="inferred from homology"/>
<evidence type="ECO:0000256" key="6">
    <source>
        <dbReference type="ARBA" id="ARBA00023453"/>
    </source>
</evidence>
<name>A0A2J6S145_HYAVF</name>